<evidence type="ECO:0000256" key="2">
    <source>
        <dbReference type="ARBA" id="ARBA00023128"/>
    </source>
</evidence>
<evidence type="ECO:0000256" key="1">
    <source>
        <dbReference type="ARBA" id="ARBA00007347"/>
    </source>
</evidence>
<protein>
    <recommendedName>
        <fullName evidence="4">COX assembly mitochondrial protein</fullName>
    </recommendedName>
</protein>
<comment type="similarity">
    <text evidence="1 4">Belongs to the CMC family.</text>
</comment>
<keyword evidence="2 4" id="KW-0496">Mitochondrion</keyword>
<keyword evidence="3" id="KW-1015">Disulfide bond</keyword>
<feature type="compositionally biased region" description="Basic and acidic residues" evidence="5">
    <location>
        <begin position="66"/>
        <end position="76"/>
    </location>
</feature>
<evidence type="ECO:0000313" key="6">
    <source>
        <dbReference type="EMBL" id="CCJ28631.1"/>
    </source>
</evidence>
<dbReference type="AlphaFoldDB" id="L0P8A9"/>
<dbReference type="Proteomes" id="UP000010422">
    <property type="component" value="Unassembled WGS sequence"/>
</dbReference>
<reference evidence="6 7" key="1">
    <citation type="journal article" date="2012" name="MBio">
        <title>De novo assembly of the Pneumocystis jirovecii genome from a single bronchoalveolar lavage fluid specimen from a patient.</title>
        <authorList>
            <person name="Cisse O.H."/>
            <person name="Pagni M."/>
            <person name="Hauser P.M."/>
        </authorList>
    </citation>
    <scope>NUCLEOTIDE SEQUENCE [LARGE SCALE GENOMIC DNA]</scope>
    <source>
        <strain evidence="6 7">SE8</strain>
    </source>
</reference>
<dbReference type="GO" id="GO:0005743">
    <property type="term" value="C:mitochondrial inner membrane"/>
    <property type="evidence" value="ECO:0007669"/>
    <property type="project" value="UniProtKB-SubCell"/>
</dbReference>
<evidence type="ECO:0000256" key="3">
    <source>
        <dbReference type="ARBA" id="ARBA00023157"/>
    </source>
</evidence>
<keyword evidence="4" id="KW-0143">Chaperone</keyword>
<dbReference type="InParanoid" id="L0P8A9"/>
<feature type="compositionally biased region" description="Basic residues" evidence="5">
    <location>
        <begin position="54"/>
        <end position="65"/>
    </location>
</feature>
<sequence>MHPPISAHKHPDCYEIMQELEKCHKSGFFNYFLGKCNNLKKDVVQCLSKERLKQQRAKPKKKKEKRQNAEISKEDQ</sequence>
<comment type="subcellular location">
    <subcellularLocation>
        <location evidence="4">Mitochondrion inner membrane</location>
    </subcellularLocation>
</comment>
<dbReference type="FunCoup" id="L0P8A9">
    <property type="interactions" value="114"/>
</dbReference>
<evidence type="ECO:0000313" key="7">
    <source>
        <dbReference type="Proteomes" id="UP000010422"/>
    </source>
</evidence>
<accession>L0P8A9</accession>
<dbReference type="Pfam" id="PF08583">
    <property type="entry name" value="Cmc1"/>
    <property type="match status" value="1"/>
</dbReference>
<dbReference type="EMBL" id="CAKM01000096">
    <property type="protein sequence ID" value="CCJ28631.1"/>
    <property type="molecule type" value="Genomic_DNA"/>
</dbReference>
<dbReference type="PANTHER" id="PTHR22977">
    <property type="entry name" value="COX ASSEMBLY MITOCHONDRIAL PROTEIN"/>
    <property type="match status" value="1"/>
</dbReference>
<proteinExistence type="inferred from homology"/>
<dbReference type="PANTHER" id="PTHR22977:SF1">
    <property type="entry name" value="COX ASSEMBLY MITOCHONDRIAL PROTEIN 2 HOMOLOG"/>
    <property type="match status" value="1"/>
</dbReference>
<name>L0P8A9_PNEJI</name>
<keyword evidence="4" id="KW-0472">Membrane</keyword>
<dbReference type="VEuPathDB" id="FungiDB:PNEJI1_003051"/>
<gene>
    <name evidence="6" type="ORF">PNEJI1_003051</name>
</gene>
<dbReference type="STRING" id="1209962.L0P8A9"/>
<comment type="caution">
    <text evidence="6">The sequence shown here is derived from an EMBL/GenBank/DDBJ whole genome shotgun (WGS) entry which is preliminary data.</text>
</comment>
<evidence type="ECO:0000256" key="5">
    <source>
        <dbReference type="SAM" id="MobiDB-lite"/>
    </source>
</evidence>
<dbReference type="InterPro" id="IPR013892">
    <property type="entry name" value="Cyt_c_biogenesis_Cmc1-like"/>
</dbReference>
<organism evidence="7">
    <name type="scientific">Pneumocystis jirovecii</name>
    <name type="common">Human pneumocystis pneumonia agent</name>
    <dbReference type="NCBI Taxonomy" id="42068"/>
    <lineage>
        <taxon>Eukaryota</taxon>
        <taxon>Fungi</taxon>
        <taxon>Dikarya</taxon>
        <taxon>Ascomycota</taxon>
        <taxon>Taphrinomycotina</taxon>
        <taxon>Pneumocystomycetes</taxon>
        <taxon>Pneumocystaceae</taxon>
        <taxon>Pneumocystis</taxon>
    </lineage>
</organism>
<dbReference type="PROSITE" id="PS51808">
    <property type="entry name" value="CHCH"/>
    <property type="match status" value="1"/>
</dbReference>
<feature type="region of interest" description="Disordered" evidence="5">
    <location>
        <begin position="51"/>
        <end position="76"/>
    </location>
</feature>
<keyword evidence="4" id="KW-0999">Mitochondrion inner membrane</keyword>
<evidence type="ECO:0000256" key="4">
    <source>
        <dbReference type="RuleBase" id="RU364104"/>
    </source>
</evidence>
<comment type="function">
    <text evidence="4">Required for mitochondrial cytochrome c oxidase (COX) assembly and respiration.</text>
</comment>